<reference evidence="4 5" key="1">
    <citation type="submission" date="2019-05" db="EMBL/GenBank/DDBJ databases">
        <authorList>
            <person name="Pankratov T."/>
            <person name="Grouzdev D."/>
        </authorList>
    </citation>
    <scope>NUCLEOTIDE SEQUENCE [LARGE SCALE GENOMIC DNA]</scope>
    <source>
        <strain evidence="4 5">KEBCLARHB70R</strain>
    </source>
</reference>
<dbReference type="Pfam" id="PF00581">
    <property type="entry name" value="Rhodanese"/>
    <property type="match status" value="2"/>
</dbReference>
<dbReference type="RefSeq" id="WP_138327710.1">
    <property type="nucleotide sequence ID" value="NZ_VCDI01000009.1"/>
</dbReference>
<keyword evidence="5" id="KW-1185">Reference proteome</keyword>
<keyword evidence="1 4" id="KW-0808">Transferase</keyword>
<evidence type="ECO:0000313" key="4">
    <source>
        <dbReference type="EMBL" id="TLU71040.1"/>
    </source>
</evidence>
<dbReference type="CDD" id="cd01448">
    <property type="entry name" value="TST_Repeat_1"/>
    <property type="match status" value="1"/>
</dbReference>
<sequence>MTPLITPDDLRALLDKPSGVETPSLVVLDASVLLPGESHDPQQRFLDAHIPGARRFDIEAFSDPEGALPHMVPSQGRFSRLIAALGIGNATRVVLYDQTGLIGAARAWWLLGLFGHDDAQVLDGGLQAWRALDYPLESGEPDAPPAARFTPRLRGERLVGLGDMIRIASGERTATVIDARSRGRWAGTTPEPRAGLPGGHIPGSASLPFTELLATDGRMLPPDVLRDRFAGAGIEAGGQVVTSCGSGLTASVLSLALRVAGYPHGALFDGSWTEWASHPGLPRGGVDAQGGSAAQ</sequence>
<name>A0A5R9J017_9PROT</name>
<dbReference type="PROSITE" id="PS00380">
    <property type="entry name" value="RHODANESE_1"/>
    <property type="match status" value="1"/>
</dbReference>
<feature type="domain" description="Rhodanese" evidence="3">
    <location>
        <begin position="170"/>
        <end position="284"/>
    </location>
</feature>
<protein>
    <submittedName>
        <fullName evidence="4">Sulfurtransferase</fullName>
    </submittedName>
</protein>
<dbReference type="GO" id="GO:0004792">
    <property type="term" value="F:thiosulfate-cyanide sulfurtransferase activity"/>
    <property type="evidence" value="ECO:0007669"/>
    <property type="project" value="InterPro"/>
</dbReference>
<dbReference type="AlphaFoldDB" id="A0A5R9J017"/>
<accession>A0A5R9J017</accession>
<comment type="caution">
    <text evidence="4">The sequence shown here is derived from an EMBL/GenBank/DDBJ whole genome shotgun (WGS) entry which is preliminary data.</text>
</comment>
<dbReference type="Proteomes" id="UP000305654">
    <property type="component" value="Unassembled WGS sequence"/>
</dbReference>
<evidence type="ECO:0000313" key="5">
    <source>
        <dbReference type="Proteomes" id="UP000305654"/>
    </source>
</evidence>
<evidence type="ECO:0000256" key="2">
    <source>
        <dbReference type="ARBA" id="ARBA00022737"/>
    </source>
</evidence>
<dbReference type="EMBL" id="VCDI01000009">
    <property type="protein sequence ID" value="TLU71040.1"/>
    <property type="molecule type" value="Genomic_DNA"/>
</dbReference>
<proteinExistence type="predicted"/>
<dbReference type="PANTHER" id="PTHR11364:SF27">
    <property type="entry name" value="SULFURTRANSFERASE"/>
    <property type="match status" value="1"/>
</dbReference>
<dbReference type="InterPro" id="IPR001763">
    <property type="entry name" value="Rhodanese-like_dom"/>
</dbReference>
<gene>
    <name evidence="4" type="ORF">FE263_19515</name>
</gene>
<evidence type="ECO:0000256" key="1">
    <source>
        <dbReference type="ARBA" id="ARBA00022679"/>
    </source>
</evidence>
<dbReference type="InterPro" id="IPR045078">
    <property type="entry name" value="TST/MPST-like"/>
</dbReference>
<dbReference type="PANTHER" id="PTHR11364">
    <property type="entry name" value="THIOSULFATE SULFERTANSFERASE"/>
    <property type="match status" value="1"/>
</dbReference>
<organism evidence="4 5">
    <name type="scientific">Lichenicoccus roseus</name>
    <dbReference type="NCBI Taxonomy" id="2683649"/>
    <lineage>
        <taxon>Bacteria</taxon>
        <taxon>Pseudomonadati</taxon>
        <taxon>Pseudomonadota</taxon>
        <taxon>Alphaproteobacteria</taxon>
        <taxon>Acetobacterales</taxon>
        <taxon>Acetobacteraceae</taxon>
        <taxon>Lichenicoccus</taxon>
    </lineage>
</organism>
<dbReference type="InterPro" id="IPR036873">
    <property type="entry name" value="Rhodanese-like_dom_sf"/>
</dbReference>
<dbReference type="Gene3D" id="3.40.250.10">
    <property type="entry name" value="Rhodanese-like domain"/>
    <property type="match status" value="2"/>
</dbReference>
<evidence type="ECO:0000259" key="3">
    <source>
        <dbReference type="PROSITE" id="PS50206"/>
    </source>
</evidence>
<keyword evidence="2" id="KW-0677">Repeat</keyword>
<dbReference type="SMART" id="SM00450">
    <property type="entry name" value="RHOD"/>
    <property type="match status" value="2"/>
</dbReference>
<dbReference type="InterPro" id="IPR001307">
    <property type="entry name" value="Thiosulphate_STrfase_CS"/>
</dbReference>
<dbReference type="OrthoDB" id="9781034at2"/>
<dbReference type="PROSITE" id="PS50206">
    <property type="entry name" value="RHODANESE_3"/>
    <property type="match status" value="2"/>
</dbReference>
<dbReference type="CDD" id="cd01449">
    <property type="entry name" value="TST_Repeat_2"/>
    <property type="match status" value="1"/>
</dbReference>
<feature type="domain" description="Rhodanese" evidence="3">
    <location>
        <begin position="21"/>
        <end position="138"/>
    </location>
</feature>
<dbReference type="SUPFAM" id="SSF52821">
    <property type="entry name" value="Rhodanese/Cell cycle control phosphatase"/>
    <property type="match status" value="2"/>
</dbReference>